<keyword evidence="1" id="KW-1133">Transmembrane helix</keyword>
<feature type="transmembrane region" description="Helical" evidence="1">
    <location>
        <begin position="99"/>
        <end position="120"/>
    </location>
</feature>
<keyword evidence="1" id="KW-0472">Membrane</keyword>
<dbReference type="AlphaFoldDB" id="X0U2T9"/>
<dbReference type="GO" id="GO:0043190">
    <property type="term" value="C:ATP-binding cassette (ABC) transporter complex"/>
    <property type="evidence" value="ECO:0007669"/>
    <property type="project" value="InterPro"/>
</dbReference>
<evidence type="ECO:0008006" key="3">
    <source>
        <dbReference type="Google" id="ProtNLM"/>
    </source>
</evidence>
<evidence type="ECO:0000256" key="1">
    <source>
        <dbReference type="SAM" id="Phobius"/>
    </source>
</evidence>
<dbReference type="GO" id="GO:0005548">
    <property type="term" value="F:phospholipid transporter activity"/>
    <property type="evidence" value="ECO:0007669"/>
    <property type="project" value="TreeGrafter"/>
</dbReference>
<dbReference type="InterPro" id="IPR030802">
    <property type="entry name" value="Permease_MalE"/>
</dbReference>
<dbReference type="EMBL" id="BARS01018458">
    <property type="protein sequence ID" value="GAF94717.1"/>
    <property type="molecule type" value="Genomic_DNA"/>
</dbReference>
<keyword evidence="1" id="KW-0812">Transmembrane</keyword>
<proteinExistence type="predicted"/>
<evidence type="ECO:0000313" key="2">
    <source>
        <dbReference type="EMBL" id="GAF94717.1"/>
    </source>
</evidence>
<sequence length="121" mass="12788">IRFLVVPRVIACILMTVALTVLANVVGTAGGGLVAYLVLDIDPWQYYHTAIDSLIIKDVATGLIKGGIFGFIIVIVSCYEGLSVTGGAGGVGRATTNSVVRSIFLIITANCAFTALFYFVW</sequence>
<comment type="caution">
    <text evidence="2">The sequence shown here is derived from an EMBL/GenBank/DDBJ whole genome shotgun (WGS) entry which is preliminary data.</text>
</comment>
<feature type="transmembrane region" description="Helical" evidence="1">
    <location>
        <begin position="12"/>
        <end position="39"/>
    </location>
</feature>
<dbReference type="PANTHER" id="PTHR30188">
    <property type="entry name" value="ABC TRANSPORTER PERMEASE PROTEIN-RELATED"/>
    <property type="match status" value="1"/>
</dbReference>
<feature type="non-terminal residue" evidence="2">
    <location>
        <position position="1"/>
    </location>
</feature>
<gene>
    <name evidence="2" type="ORF">S01H1_30034</name>
</gene>
<accession>X0U2T9</accession>
<reference evidence="2" key="1">
    <citation type="journal article" date="2014" name="Front. Microbiol.">
        <title>High frequency of phylogenetically diverse reductive dehalogenase-homologous genes in deep subseafloor sedimentary metagenomes.</title>
        <authorList>
            <person name="Kawai M."/>
            <person name="Futagami T."/>
            <person name="Toyoda A."/>
            <person name="Takaki Y."/>
            <person name="Nishi S."/>
            <person name="Hori S."/>
            <person name="Arai W."/>
            <person name="Tsubouchi T."/>
            <person name="Morono Y."/>
            <person name="Uchiyama I."/>
            <person name="Ito T."/>
            <person name="Fujiyama A."/>
            <person name="Inagaki F."/>
            <person name="Takami H."/>
        </authorList>
    </citation>
    <scope>NUCLEOTIDE SEQUENCE</scope>
    <source>
        <strain evidence="2">Expedition CK06-06</strain>
    </source>
</reference>
<organism evidence="2">
    <name type="scientific">marine sediment metagenome</name>
    <dbReference type="NCBI Taxonomy" id="412755"/>
    <lineage>
        <taxon>unclassified sequences</taxon>
        <taxon>metagenomes</taxon>
        <taxon>ecological metagenomes</taxon>
    </lineage>
</organism>
<dbReference type="Pfam" id="PF02405">
    <property type="entry name" value="MlaE"/>
    <property type="match status" value="1"/>
</dbReference>
<protein>
    <recommendedName>
        <fullName evidence="3">ABC transporter permease</fullName>
    </recommendedName>
</protein>
<name>X0U2T9_9ZZZZ</name>